<evidence type="ECO:0000313" key="4">
    <source>
        <dbReference type="EMBL" id="KAK0609959.1"/>
    </source>
</evidence>
<dbReference type="InterPro" id="IPR041698">
    <property type="entry name" value="Methyltransf_25"/>
</dbReference>
<keyword evidence="1 4" id="KW-0489">Methyltransferase</keyword>
<reference evidence="4" key="1">
    <citation type="submission" date="2023-06" db="EMBL/GenBank/DDBJ databases">
        <title>Genome-scale phylogeny and comparative genomics of the fungal order Sordariales.</title>
        <authorList>
            <consortium name="Lawrence Berkeley National Laboratory"/>
            <person name="Hensen N."/>
            <person name="Bonometti L."/>
            <person name="Westerberg I."/>
            <person name="Brannstrom I.O."/>
            <person name="Guillou S."/>
            <person name="Cros-Aarteil S."/>
            <person name="Calhoun S."/>
            <person name="Haridas S."/>
            <person name="Kuo A."/>
            <person name="Mondo S."/>
            <person name="Pangilinan J."/>
            <person name="Riley R."/>
            <person name="LaButti K."/>
            <person name="Andreopoulos B."/>
            <person name="Lipzen A."/>
            <person name="Chen C."/>
            <person name="Yanf M."/>
            <person name="Daum C."/>
            <person name="Ng V."/>
            <person name="Clum A."/>
            <person name="Steindorff A."/>
            <person name="Ohm R."/>
            <person name="Martin F."/>
            <person name="Silar P."/>
            <person name="Natvig D."/>
            <person name="Lalanne C."/>
            <person name="Gautier V."/>
            <person name="Ament-velasquez S.L."/>
            <person name="Kruys A."/>
            <person name="Hutchinson M.I."/>
            <person name="Powell A.J."/>
            <person name="Barry K."/>
            <person name="Miller A.N."/>
            <person name="Grigoriev I.V."/>
            <person name="Debuchy R."/>
            <person name="Gladieux P."/>
            <person name="Thoren M.H."/>
            <person name="Johannesson H."/>
        </authorList>
    </citation>
    <scope>NUCLEOTIDE SEQUENCE</scope>
    <source>
        <strain evidence="4">SMH3391-2</strain>
    </source>
</reference>
<keyword evidence="5" id="KW-1185">Reference proteome</keyword>
<dbReference type="PANTHER" id="PTHR43861:SF1">
    <property type="entry name" value="TRANS-ACONITATE 2-METHYLTRANSFERASE"/>
    <property type="match status" value="1"/>
</dbReference>
<dbReference type="Proteomes" id="UP001174934">
    <property type="component" value="Unassembled WGS sequence"/>
</dbReference>
<dbReference type="EMBL" id="JAULSR010000011">
    <property type="protein sequence ID" value="KAK0609959.1"/>
    <property type="molecule type" value="Genomic_DNA"/>
</dbReference>
<evidence type="ECO:0000313" key="5">
    <source>
        <dbReference type="Proteomes" id="UP001174934"/>
    </source>
</evidence>
<evidence type="ECO:0000256" key="1">
    <source>
        <dbReference type="ARBA" id="ARBA00022603"/>
    </source>
</evidence>
<sequence length="230" mass="25302">MIPSTNNALAAQKVYDFVGPAYEAAFQGLKTQAASVEWLLSQLETMGIERATIVDIGCGSGRPVCSILADGGHDILGIDISPVMIAAARERVPNARFEQMDIRDFSSPDNYYDAVTAYFSMVAFVTQQEIMDFVAKIYRMVRPGGLFVFASVPAQVEDLHVTVMGVSVAMSSLGREEMIDWFRRVGFQVEYEAVSHFTPRGAEAGLCNPGDVWEETHIFIYAKKPSVVGR</sequence>
<evidence type="ECO:0000256" key="2">
    <source>
        <dbReference type="ARBA" id="ARBA00022679"/>
    </source>
</evidence>
<proteinExistence type="predicted"/>
<dbReference type="AlphaFoldDB" id="A0AA39U2V9"/>
<feature type="domain" description="Methyltransferase" evidence="3">
    <location>
        <begin position="53"/>
        <end position="145"/>
    </location>
</feature>
<dbReference type="PANTHER" id="PTHR43861">
    <property type="entry name" value="TRANS-ACONITATE 2-METHYLTRANSFERASE-RELATED"/>
    <property type="match status" value="1"/>
</dbReference>
<name>A0AA39U2V9_9PEZI</name>
<dbReference type="GO" id="GO:0032259">
    <property type="term" value="P:methylation"/>
    <property type="evidence" value="ECO:0007669"/>
    <property type="project" value="UniProtKB-KW"/>
</dbReference>
<accession>A0AA39U2V9</accession>
<dbReference type="Pfam" id="PF13649">
    <property type="entry name" value="Methyltransf_25"/>
    <property type="match status" value="1"/>
</dbReference>
<dbReference type="Gene3D" id="3.40.50.150">
    <property type="entry name" value="Vaccinia Virus protein VP39"/>
    <property type="match status" value="1"/>
</dbReference>
<comment type="caution">
    <text evidence="4">The sequence shown here is derived from an EMBL/GenBank/DDBJ whole genome shotgun (WGS) entry which is preliminary data.</text>
</comment>
<dbReference type="GO" id="GO:0008168">
    <property type="term" value="F:methyltransferase activity"/>
    <property type="evidence" value="ECO:0007669"/>
    <property type="project" value="UniProtKB-KW"/>
</dbReference>
<gene>
    <name evidence="4" type="ORF">B0T17DRAFT_500774</name>
</gene>
<dbReference type="SUPFAM" id="SSF53335">
    <property type="entry name" value="S-adenosyl-L-methionine-dependent methyltransferases"/>
    <property type="match status" value="1"/>
</dbReference>
<dbReference type="InterPro" id="IPR029063">
    <property type="entry name" value="SAM-dependent_MTases_sf"/>
</dbReference>
<dbReference type="CDD" id="cd02440">
    <property type="entry name" value="AdoMet_MTases"/>
    <property type="match status" value="1"/>
</dbReference>
<protein>
    <submittedName>
        <fullName evidence="4">S-adenosyl-L-methionine-dependent methyltransferase</fullName>
    </submittedName>
</protein>
<keyword evidence="2" id="KW-0808">Transferase</keyword>
<organism evidence="4 5">
    <name type="scientific">Bombardia bombarda</name>
    <dbReference type="NCBI Taxonomy" id="252184"/>
    <lineage>
        <taxon>Eukaryota</taxon>
        <taxon>Fungi</taxon>
        <taxon>Dikarya</taxon>
        <taxon>Ascomycota</taxon>
        <taxon>Pezizomycotina</taxon>
        <taxon>Sordariomycetes</taxon>
        <taxon>Sordariomycetidae</taxon>
        <taxon>Sordariales</taxon>
        <taxon>Lasiosphaeriaceae</taxon>
        <taxon>Bombardia</taxon>
    </lineage>
</organism>
<evidence type="ECO:0000259" key="3">
    <source>
        <dbReference type="Pfam" id="PF13649"/>
    </source>
</evidence>